<evidence type="ECO:0000313" key="1">
    <source>
        <dbReference type="EMBL" id="MDX3704838.1"/>
    </source>
</evidence>
<protein>
    <submittedName>
        <fullName evidence="1">Uncharacterized protein</fullName>
    </submittedName>
</protein>
<dbReference type="Proteomes" id="UP001271274">
    <property type="component" value="Unassembled WGS sequence"/>
</dbReference>
<gene>
    <name evidence="1" type="ORF">PV662_34850</name>
</gene>
<evidence type="ECO:0000313" key="2">
    <source>
        <dbReference type="Proteomes" id="UP001271274"/>
    </source>
</evidence>
<dbReference type="EMBL" id="JARAYU010000016">
    <property type="protein sequence ID" value="MDX3704838.1"/>
    <property type="molecule type" value="Genomic_DNA"/>
</dbReference>
<dbReference type="RefSeq" id="WP_060890517.1">
    <property type="nucleotide sequence ID" value="NZ_JARAUR010000784.1"/>
</dbReference>
<reference evidence="1 2" key="1">
    <citation type="journal article" date="2023" name="Microb. Genom.">
        <title>Mesoterricola silvestris gen. nov., sp. nov., Mesoterricola sediminis sp. nov., Geothrix oryzae sp. nov., Geothrix edaphica sp. nov., Geothrix rubra sp. nov., and Geothrix limicola sp. nov., six novel members of Acidobacteriota isolated from soils.</title>
        <authorList>
            <person name="Weisberg A.J."/>
            <person name="Pearce E."/>
            <person name="Kramer C.G."/>
            <person name="Chang J.H."/>
            <person name="Clarke C.R."/>
        </authorList>
    </citation>
    <scope>NUCLEOTIDE SEQUENCE [LARGE SCALE GENOMIC DNA]</scope>
    <source>
        <strain evidence="1 2">ID09-01A</strain>
    </source>
</reference>
<accession>A0ABU4NNY9</accession>
<sequence length="66" mass="6977">MPDEGGAIHQDNETIDLIASVSGGIVITAGQRGGSPQFEVVLGGIRGETDARTRRSEWCQALYCEG</sequence>
<comment type="caution">
    <text evidence="1">The sequence shown here is derived from an EMBL/GenBank/DDBJ whole genome shotgun (WGS) entry which is preliminary data.</text>
</comment>
<proteinExistence type="predicted"/>
<name>A0ABU4NNY9_9ACTN</name>
<keyword evidence="2" id="KW-1185">Reference proteome</keyword>
<organism evidence="1 2">
    <name type="scientific">Streptomyces europaeiscabiei</name>
    <dbReference type="NCBI Taxonomy" id="146819"/>
    <lineage>
        <taxon>Bacteria</taxon>
        <taxon>Bacillati</taxon>
        <taxon>Actinomycetota</taxon>
        <taxon>Actinomycetes</taxon>
        <taxon>Kitasatosporales</taxon>
        <taxon>Streptomycetaceae</taxon>
        <taxon>Streptomyces</taxon>
    </lineage>
</organism>